<reference evidence="1 2" key="1">
    <citation type="submission" date="2019-01" db="EMBL/GenBank/DDBJ databases">
        <title>Sinorhodobacter populi sp. nov. isolated from the symptomatic bark tissue of Populus euramericana canker.</title>
        <authorList>
            <person name="Xu G."/>
        </authorList>
    </citation>
    <scope>NUCLEOTIDE SEQUENCE [LARGE SCALE GENOMIC DNA]</scope>
    <source>
        <strain evidence="1 2">SK2B-1</strain>
    </source>
</reference>
<comment type="caution">
    <text evidence="1">The sequence shown here is derived from an EMBL/GenBank/DDBJ whole genome shotgun (WGS) entry which is preliminary data.</text>
</comment>
<evidence type="ECO:0000313" key="1">
    <source>
        <dbReference type="EMBL" id="RWR22972.1"/>
    </source>
</evidence>
<organism evidence="1 2">
    <name type="scientific">Paenirhodobacter populi</name>
    <dbReference type="NCBI Taxonomy" id="2306993"/>
    <lineage>
        <taxon>Bacteria</taxon>
        <taxon>Pseudomonadati</taxon>
        <taxon>Pseudomonadota</taxon>
        <taxon>Alphaproteobacteria</taxon>
        <taxon>Rhodobacterales</taxon>
        <taxon>Rhodobacter group</taxon>
        <taxon>Paenirhodobacter</taxon>
    </lineage>
</organism>
<accession>A0A443JR67</accession>
<sequence length="71" mass="8115">MWLKINKRVRATKYSTDLFAYVPMKFRLIGCGNLSGMNRCPRETIPNFEEEGSQEALLQKTTLVDYSALAV</sequence>
<protein>
    <submittedName>
        <fullName evidence="1">Uncharacterized protein</fullName>
    </submittedName>
</protein>
<dbReference type="AlphaFoldDB" id="A0A443JR67"/>
<dbReference type="EMBL" id="SAUZ01000004">
    <property type="protein sequence ID" value="RWR22972.1"/>
    <property type="molecule type" value="Genomic_DNA"/>
</dbReference>
<dbReference type="RefSeq" id="WP_128207956.1">
    <property type="nucleotide sequence ID" value="NZ_JBHRSO010000013.1"/>
</dbReference>
<reference evidence="1 2" key="2">
    <citation type="submission" date="2019-01" db="EMBL/GenBank/DDBJ databases">
        <authorList>
            <person name="Li Y."/>
        </authorList>
    </citation>
    <scope>NUCLEOTIDE SEQUENCE [LARGE SCALE GENOMIC DNA]</scope>
    <source>
        <strain evidence="1 2">SK2B-1</strain>
    </source>
</reference>
<proteinExistence type="predicted"/>
<gene>
    <name evidence="1" type="ORF">D2T30_04915</name>
</gene>
<evidence type="ECO:0000313" key="2">
    <source>
        <dbReference type="Proteomes" id="UP000284476"/>
    </source>
</evidence>
<name>A0A443JR67_9RHOB</name>
<dbReference type="Proteomes" id="UP000284476">
    <property type="component" value="Unassembled WGS sequence"/>
</dbReference>